<evidence type="ECO:0000256" key="6">
    <source>
        <dbReference type="ARBA" id="ARBA00023004"/>
    </source>
</evidence>
<keyword evidence="8" id="KW-0503">Monooxygenase</keyword>
<keyword evidence="4 7" id="KW-0479">Metal-binding</keyword>
<dbReference type="AlphaFoldDB" id="A0A9Q0G5U1"/>
<dbReference type="GO" id="GO:0005506">
    <property type="term" value="F:iron ion binding"/>
    <property type="evidence" value="ECO:0007669"/>
    <property type="project" value="InterPro"/>
</dbReference>
<dbReference type="InterPro" id="IPR001128">
    <property type="entry name" value="Cyt_P450"/>
</dbReference>
<keyword evidence="5" id="KW-1133">Transmembrane helix</keyword>
<organism evidence="9 10">
    <name type="scientific">Turnera subulata</name>
    <dbReference type="NCBI Taxonomy" id="218843"/>
    <lineage>
        <taxon>Eukaryota</taxon>
        <taxon>Viridiplantae</taxon>
        <taxon>Streptophyta</taxon>
        <taxon>Embryophyta</taxon>
        <taxon>Tracheophyta</taxon>
        <taxon>Spermatophyta</taxon>
        <taxon>Magnoliopsida</taxon>
        <taxon>eudicotyledons</taxon>
        <taxon>Gunneridae</taxon>
        <taxon>Pentapetalae</taxon>
        <taxon>rosids</taxon>
        <taxon>fabids</taxon>
        <taxon>Malpighiales</taxon>
        <taxon>Passifloraceae</taxon>
        <taxon>Turnera</taxon>
    </lineage>
</organism>
<protein>
    <recommendedName>
        <fullName evidence="11">Cytochrome P450</fullName>
    </recommendedName>
</protein>
<keyword evidence="3" id="KW-0812">Transmembrane</keyword>
<dbReference type="OrthoDB" id="1372046at2759"/>
<dbReference type="SUPFAM" id="SSF48264">
    <property type="entry name" value="Cytochrome P450"/>
    <property type="match status" value="2"/>
</dbReference>
<evidence type="ECO:0000256" key="4">
    <source>
        <dbReference type="ARBA" id="ARBA00022723"/>
    </source>
</evidence>
<comment type="caution">
    <text evidence="9">The sequence shown here is derived from an EMBL/GenBank/DDBJ whole genome shotgun (WGS) entry which is preliminary data.</text>
</comment>
<keyword evidence="7 8" id="KW-0349">Heme</keyword>
<reference evidence="9" key="2">
    <citation type="journal article" date="2023" name="Plants (Basel)">
        <title>Annotation of the Turnera subulata (Passifloraceae) Draft Genome Reveals the S-Locus Evolved after the Divergence of Turneroideae from Passifloroideae in a Stepwise Manner.</title>
        <authorList>
            <person name="Henning P.M."/>
            <person name="Roalson E.H."/>
            <person name="Mir W."/>
            <person name="McCubbin A.G."/>
            <person name="Shore J.S."/>
        </authorList>
    </citation>
    <scope>NUCLEOTIDE SEQUENCE</scope>
    <source>
        <strain evidence="9">F60SS</strain>
    </source>
</reference>
<dbReference type="EMBL" id="JAKUCV010002055">
    <property type="protein sequence ID" value="KAJ4844098.1"/>
    <property type="molecule type" value="Genomic_DNA"/>
</dbReference>
<dbReference type="Gene3D" id="1.10.630.10">
    <property type="entry name" value="Cytochrome P450"/>
    <property type="match status" value="2"/>
</dbReference>
<dbReference type="Proteomes" id="UP001141552">
    <property type="component" value="Unassembled WGS sequence"/>
</dbReference>
<keyword evidence="5" id="KW-0472">Membrane</keyword>
<sequence>MKYRRRGLPPGTMGWPLFGETAEFLKNGPDFMASKKARIYVYVREINYDPSLYPEPFTFNPWRWLEKGMESSKYCFLFGAGSRLCPGKELGIVKVSMFLHYFVTQYRWEEVGEIKMLKFPRVEAQNGFHEKGMESSKYCFLFGAGSRLCPGKELGIVKVSMFLHYFVTQYRWEEVGEIKKLKFPRVEAQNGFHIRVSKF</sequence>
<reference evidence="9" key="1">
    <citation type="submission" date="2022-02" db="EMBL/GenBank/DDBJ databases">
        <authorList>
            <person name="Henning P.M."/>
            <person name="McCubbin A.G."/>
            <person name="Shore J.S."/>
        </authorList>
    </citation>
    <scope>NUCLEOTIDE SEQUENCE</scope>
    <source>
        <strain evidence="9">F60SS</strain>
        <tissue evidence="9">Leaves</tissue>
    </source>
</reference>
<dbReference type="GO" id="GO:0016705">
    <property type="term" value="F:oxidoreductase activity, acting on paired donors, with incorporation or reduction of molecular oxygen"/>
    <property type="evidence" value="ECO:0007669"/>
    <property type="project" value="InterPro"/>
</dbReference>
<dbReference type="PANTHER" id="PTHR24286:SF105">
    <property type="entry name" value="CYTOCHROME P450 85A-LIKE"/>
    <property type="match status" value="1"/>
</dbReference>
<comment type="similarity">
    <text evidence="2 8">Belongs to the cytochrome P450 family.</text>
</comment>
<dbReference type="GO" id="GO:0016020">
    <property type="term" value="C:membrane"/>
    <property type="evidence" value="ECO:0007669"/>
    <property type="project" value="UniProtKB-SubCell"/>
</dbReference>
<evidence type="ECO:0000313" key="9">
    <source>
        <dbReference type="EMBL" id="KAJ4844098.1"/>
    </source>
</evidence>
<dbReference type="GO" id="GO:0020037">
    <property type="term" value="F:heme binding"/>
    <property type="evidence" value="ECO:0007669"/>
    <property type="project" value="InterPro"/>
</dbReference>
<dbReference type="PRINTS" id="PR00463">
    <property type="entry name" value="EP450I"/>
</dbReference>
<proteinExistence type="inferred from homology"/>
<dbReference type="InterPro" id="IPR002401">
    <property type="entry name" value="Cyt_P450_E_grp-I"/>
</dbReference>
<keyword evidence="10" id="KW-1185">Reference proteome</keyword>
<evidence type="ECO:0000313" key="10">
    <source>
        <dbReference type="Proteomes" id="UP001141552"/>
    </source>
</evidence>
<evidence type="ECO:0000256" key="8">
    <source>
        <dbReference type="RuleBase" id="RU000461"/>
    </source>
</evidence>
<evidence type="ECO:0000256" key="5">
    <source>
        <dbReference type="ARBA" id="ARBA00022989"/>
    </source>
</evidence>
<name>A0A9Q0G5U1_9ROSI</name>
<comment type="subcellular location">
    <subcellularLocation>
        <location evidence="1">Membrane</location>
        <topology evidence="1">Single-pass membrane protein</topology>
    </subcellularLocation>
</comment>
<evidence type="ECO:0000256" key="3">
    <source>
        <dbReference type="ARBA" id="ARBA00022692"/>
    </source>
</evidence>
<dbReference type="Pfam" id="PF00067">
    <property type="entry name" value="p450"/>
    <property type="match status" value="2"/>
</dbReference>
<feature type="binding site" description="axial binding residue" evidence="7">
    <location>
        <position position="85"/>
    </location>
    <ligand>
        <name>heme</name>
        <dbReference type="ChEBI" id="CHEBI:30413"/>
    </ligand>
    <ligandPart>
        <name>Fe</name>
        <dbReference type="ChEBI" id="CHEBI:18248"/>
    </ligandPart>
</feature>
<evidence type="ECO:0000256" key="7">
    <source>
        <dbReference type="PIRSR" id="PIRSR602401-1"/>
    </source>
</evidence>
<dbReference type="GO" id="GO:0010268">
    <property type="term" value="P:brassinosteroid homeostasis"/>
    <property type="evidence" value="ECO:0007669"/>
    <property type="project" value="TreeGrafter"/>
</dbReference>
<gene>
    <name evidence="9" type="ORF">Tsubulata_006488</name>
</gene>
<dbReference type="InterPro" id="IPR036396">
    <property type="entry name" value="Cyt_P450_sf"/>
</dbReference>
<evidence type="ECO:0000256" key="1">
    <source>
        <dbReference type="ARBA" id="ARBA00004167"/>
    </source>
</evidence>
<evidence type="ECO:0008006" key="11">
    <source>
        <dbReference type="Google" id="ProtNLM"/>
    </source>
</evidence>
<comment type="cofactor">
    <cofactor evidence="7">
        <name>heme</name>
        <dbReference type="ChEBI" id="CHEBI:30413"/>
    </cofactor>
</comment>
<dbReference type="InterPro" id="IPR017972">
    <property type="entry name" value="Cyt_P450_CS"/>
</dbReference>
<evidence type="ECO:0000256" key="2">
    <source>
        <dbReference type="ARBA" id="ARBA00010617"/>
    </source>
</evidence>
<accession>A0A9Q0G5U1</accession>
<keyword evidence="8" id="KW-0560">Oxidoreductase</keyword>
<dbReference type="PROSITE" id="PS00086">
    <property type="entry name" value="CYTOCHROME_P450"/>
    <property type="match status" value="2"/>
</dbReference>
<dbReference type="PANTHER" id="PTHR24286">
    <property type="entry name" value="CYTOCHROME P450 26"/>
    <property type="match status" value="1"/>
</dbReference>
<dbReference type="GO" id="GO:0004497">
    <property type="term" value="F:monooxygenase activity"/>
    <property type="evidence" value="ECO:0007669"/>
    <property type="project" value="UniProtKB-KW"/>
</dbReference>
<keyword evidence="6 7" id="KW-0408">Iron</keyword>
<dbReference type="GO" id="GO:0016125">
    <property type="term" value="P:sterol metabolic process"/>
    <property type="evidence" value="ECO:0007669"/>
    <property type="project" value="TreeGrafter"/>
</dbReference>
<dbReference type="GO" id="GO:0016132">
    <property type="term" value="P:brassinosteroid biosynthetic process"/>
    <property type="evidence" value="ECO:0007669"/>
    <property type="project" value="TreeGrafter"/>
</dbReference>